<evidence type="ECO:0000313" key="3">
    <source>
        <dbReference type="EMBL" id="EMG35706.1"/>
    </source>
</evidence>
<evidence type="ECO:0000313" key="4">
    <source>
        <dbReference type="Proteomes" id="UP000011922"/>
    </source>
</evidence>
<dbReference type="InterPro" id="IPR001173">
    <property type="entry name" value="Glyco_trans_2-like"/>
</dbReference>
<reference evidence="3 4" key="1">
    <citation type="journal article" date="2013" name="Genome Announc.">
        <title>Draft Genome Sequence for Desulfovibrio africanus Strain PCS.</title>
        <authorList>
            <person name="Brown S.D."/>
            <person name="Utturkar S.M."/>
            <person name="Arkin A.P."/>
            <person name="Deutschbauer A.M."/>
            <person name="Elias D.A."/>
            <person name="Hazen T.C."/>
            <person name="Chakraborty R."/>
        </authorList>
    </citation>
    <scope>NUCLEOTIDE SEQUENCE [LARGE SCALE GENOMIC DNA]</scope>
    <source>
        <strain evidence="3 4">PCS</strain>
    </source>
</reference>
<dbReference type="InterPro" id="IPR029044">
    <property type="entry name" value="Nucleotide-diphossugar_trans"/>
</dbReference>
<sequence length="286" mass="33875">MKWKDGISLLVPTQNSEQTVELCLRSFAEFPDEMIIVDNGSTDRTKEIVLDTIRELPNARFFDCPELKDLYHNRQYAFEHSNFGWVMRIDSDYVAYTSGSHNICRLRERVLSTPKGLRPVALSVRQLTLFKDIRHIGIPREKRAKGAGKYVQGPLESLPARIVQRYPGMRFQRNGRWEGVRFQKWLKHITIDDIYWFHCALKSDRDYLFRSERTNWRESGDFKRYPTLESYIREKIRGMYGTDDIDEAAALYVREYIEPYLMEYRPEEWLPYPDLLQEILASGGRL</sequence>
<evidence type="ECO:0000259" key="2">
    <source>
        <dbReference type="Pfam" id="PF00535"/>
    </source>
</evidence>
<dbReference type="EMBL" id="AOSV01000040">
    <property type="protein sequence ID" value="EMG35706.1"/>
    <property type="molecule type" value="Genomic_DNA"/>
</dbReference>
<dbReference type="PANTHER" id="PTHR43630:SF2">
    <property type="entry name" value="GLYCOSYLTRANSFERASE"/>
    <property type="match status" value="1"/>
</dbReference>
<feature type="domain" description="Glycosyltransferase 2-like" evidence="2">
    <location>
        <begin position="8"/>
        <end position="94"/>
    </location>
</feature>
<dbReference type="RefSeq" id="WP_005989670.1">
    <property type="nucleotide sequence ID" value="NZ_AOSV01000040.1"/>
</dbReference>
<organism evidence="3 4">
    <name type="scientific">Desulfocurvibacter africanus PCS</name>
    <dbReference type="NCBI Taxonomy" id="1262666"/>
    <lineage>
        <taxon>Bacteria</taxon>
        <taxon>Pseudomonadati</taxon>
        <taxon>Thermodesulfobacteriota</taxon>
        <taxon>Desulfovibrionia</taxon>
        <taxon>Desulfovibrionales</taxon>
        <taxon>Desulfovibrionaceae</taxon>
        <taxon>Desulfocurvibacter</taxon>
    </lineage>
</organism>
<dbReference type="PATRIC" id="fig|1262666.3.peg.3598"/>
<comment type="similarity">
    <text evidence="1">Belongs to the glycosyltransferase 2 family. WaaE/KdtX subfamily.</text>
</comment>
<dbReference type="OrthoDB" id="5444068at2"/>
<dbReference type="AlphaFoldDB" id="M5PZB1"/>
<name>M5PZB1_DESAF</name>
<proteinExistence type="inferred from homology"/>
<accession>M5PZB1</accession>
<gene>
    <name evidence="3" type="ORF">PCS_03533</name>
</gene>
<protein>
    <submittedName>
        <fullName evidence="3">Glycosyl transferase</fullName>
    </submittedName>
</protein>
<dbReference type="Proteomes" id="UP000011922">
    <property type="component" value="Unassembled WGS sequence"/>
</dbReference>
<dbReference type="GO" id="GO:0016740">
    <property type="term" value="F:transferase activity"/>
    <property type="evidence" value="ECO:0007669"/>
    <property type="project" value="UniProtKB-KW"/>
</dbReference>
<dbReference type="SUPFAM" id="SSF53448">
    <property type="entry name" value="Nucleotide-diphospho-sugar transferases"/>
    <property type="match status" value="1"/>
</dbReference>
<dbReference type="Gene3D" id="3.90.550.10">
    <property type="entry name" value="Spore Coat Polysaccharide Biosynthesis Protein SpsA, Chain A"/>
    <property type="match status" value="1"/>
</dbReference>
<dbReference type="PANTHER" id="PTHR43630">
    <property type="entry name" value="POLY-BETA-1,6-N-ACETYL-D-GLUCOSAMINE SYNTHASE"/>
    <property type="match status" value="1"/>
</dbReference>
<keyword evidence="3" id="KW-0808">Transferase</keyword>
<dbReference type="Pfam" id="PF00535">
    <property type="entry name" value="Glycos_transf_2"/>
    <property type="match status" value="1"/>
</dbReference>
<comment type="caution">
    <text evidence="3">The sequence shown here is derived from an EMBL/GenBank/DDBJ whole genome shotgun (WGS) entry which is preliminary data.</text>
</comment>
<evidence type="ECO:0000256" key="1">
    <source>
        <dbReference type="ARBA" id="ARBA00038494"/>
    </source>
</evidence>